<feature type="transmembrane region" description="Helical" evidence="5">
    <location>
        <begin position="64"/>
        <end position="88"/>
    </location>
</feature>
<dbReference type="RefSeq" id="WP_094067640.1">
    <property type="nucleotide sequence ID" value="NZ_CABPSX010000014.1"/>
</dbReference>
<evidence type="ECO:0000256" key="4">
    <source>
        <dbReference type="ARBA" id="ARBA00023136"/>
    </source>
</evidence>
<evidence type="ECO:0000256" key="3">
    <source>
        <dbReference type="ARBA" id="ARBA00022989"/>
    </source>
</evidence>
<dbReference type="OrthoDB" id="6522672at2"/>
<dbReference type="AlphaFoldDB" id="A0A5E5PBH0"/>
<keyword evidence="4 5" id="KW-0472">Membrane</keyword>
<evidence type="ECO:0000256" key="1">
    <source>
        <dbReference type="ARBA" id="ARBA00004141"/>
    </source>
</evidence>
<evidence type="ECO:0000256" key="2">
    <source>
        <dbReference type="ARBA" id="ARBA00022692"/>
    </source>
</evidence>
<organism evidence="6 7">
    <name type="scientific">Pandoraea apista</name>
    <dbReference type="NCBI Taxonomy" id="93218"/>
    <lineage>
        <taxon>Bacteria</taxon>
        <taxon>Pseudomonadati</taxon>
        <taxon>Pseudomonadota</taxon>
        <taxon>Betaproteobacteria</taxon>
        <taxon>Burkholderiales</taxon>
        <taxon>Burkholderiaceae</taxon>
        <taxon>Pandoraea</taxon>
    </lineage>
</organism>
<feature type="transmembrane region" description="Helical" evidence="5">
    <location>
        <begin position="94"/>
        <end position="111"/>
    </location>
</feature>
<comment type="subcellular location">
    <subcellularLocation>
        <location evidence="1">Membrane</location>
        <topology evidence="1">Multi-pass membrane protein</topology>
    </subcellularLocation>
</comment>
<dbReference type="Pfam" id="PF07681">
    <property type="entry name" value="DoxX"/>
    <property type="match status" value="1"/>
</dbReference>
<dbReference type="InterPro" id="IPR032808">
    <property type="entry name" value="DoxX"/>
</dbReference>
<keyword evidence="3 5" id="KW-1133">Transmembrane helix</keyword>
<evidence type="ECO:0000313" key="6">
    <source>
        <dbReference type="EMBL" id="VVG73902.1"/>
    </source>
</evidence>
<feature type="transmembrane region" description="Helical" evidence="5">
    <location>
        <begin position="20"/>
        <end position="44"/>
    </location>
</feature>
<sequence length="156" mass="16452">MATVLPSSDPSRPAPPSSPLARGGISLPGWAYWLALLLLCSAYLQGGIDKALDFPAAIAEMNHFGLAPAAPFAAAVIALEIGASLLILTGRWRWLGALALAAFTLAAAFMANRFWAAPQGERVMLANAFFEHLGLVGGFIAVAWYDLGTRASRRIS</sequence>
<evidence type="ECO:0000313" key="7">
    <source>
        <dbReference type="Proteomes" id="UP000364291"/>
    </source>
</evidence>
<reference evidence="6 7" key="1">
    <citation type="submission" date="2019-08" db="EMBL/GenBank/DDBJ databases">
        <authorList>
            <person name="Peeters C."/>
        </authorList>
    </citation>
    <scope>NUCLEOTIDE SEQUENCE [LARGE SCALE GENOMIC DNA]</scope>
    <source>
        <strain evidence="6 7">LMG 18089</strain>
    </source>
</reference>
<dbReference type="EMBL" id="CABPSX010000014">
    <property type="protein sequence ID" value="VVG73902.1"/>
    <property type="molecule type" value="Genomic_DNA"/>
</dbReference>
<accession>A0A5E5PBH0</accession>
<proteinExistence type="predicted"/>
<evidence type="ECO:0000256" key="5">
    <source>
        <dbReference type="SAM" id="Phobius"/>
    </source>
</evidence>
<name>A0A5E5PBH0_9BURK</name>
<feature type="transmembrane region" description="Helical" evidence="5">
    <location>
        <begin position="123"/>
        <end position="145"/>
    </location>
</feature>
<gene>
    <name evidence="6" type="ORF">PAP18089_04912</name>
</gene>
<dbReference type="GO" id="GO:0016020">
    <property type="term" value="C:membrane"/>
    <property type="evidence" value="ECO:0007669"/>
    <property type="project" value="UniProtKB-SubCell"/>
</dbReference>
<protein>
    <submittedName>
        <fullName evidence="6">DoxX family protein</fullName>
    </submittedName>
</protein>
<keyword evidence="2 5" id="KW-0812">Transmembrane</keyword>
<dbReference type="Proteomes" id="UP000364291">
    <property type="component" value="Unassembled WGS sequence"/>
</dbReference>